<evidence type="ECO:0000256" key="1">
    <source>
        <dbReference type="SAM" id="MobiDB-lite"/>
    </source>
</evidence>
<dbReference type="AlphaFoldDB" id="A0A2T2ZXM2"/>
<evidence type="ECO:0000313" key="2">
    <source>
        <dbReference type="EMBL" id="PSR79102.1"/>
    </source>
</evidence>
<dbReference type="Proteomes" id="UP000241462">
    <property type="component" value="Unassembled WGS sequence"/>
</dbReference>
<name>A0A2T2ZXM2_9PEZI</name>
<reference evidence="2 3" key="1">
    <citation type="journal article" date="2018" name="Mycol. Prog.">
        <title>Coniella lustricola, a new species from submerged detritus.</title>
        <authorList>
            <person name="Raudabaugh D.B."/>
            <person name="Iturriaga T."/>
            <person name="Carver A."/>
            <person name="Mondo S."/>
            <person name="Pangilinan J."/>
            <person name="Lipzen A."/>
            <person name="He G."/>
            <person name="Amirebrahimi M."/>
            <person name="Grigoriev I.V."/>
            <person name="Miller A.N."/>
        </authorList>
    </citation>
    <scope>NUCLEOTIDE SEQUENCE [LARGE SCALE GENOMIC DNA]</scope>
    <source>
        <strain evidence="2 3">B22-T-1</strain>
    </source>
</reference>
<sequence>MVPRRPPHGAWLNRGRRPGRSFAARSMATTTSRRTSLGVTSVRPQHASTPAHCSSPRATPGCFGPLLSRHMSRGVADPPSWNGRWLLAAATTATGLSKLESKTLWSVTRQLTATEMALSLACHCPPFVPPRDKMSSYNGQGPCFNRAIVPPSKEPGNPSSDAGSPRATKGGCIVTLEWAWHSWALLLLSLYRVPLPVIRIPHPQGPKMHWRSWRAPHLGCGRSGPTPLPFD</sequence>
<evidence type="ECO:0000313" key="3">
    <source>
        <dbReference type="Proteomes" id="UP000241462"/>
    </source>
</evidence>
<feature type="region of interest" description="Disordered" evidence="1">
    <location>
        <begin position="147"/>
        <end position="166"/>
    </location>
</feature>
<keyword evidence="3" id="KW-1185">Reference proteome</keyword>
<protein>
    <submittedName>
        <fullName evidence="2">Uncharacterized protein</fullName>
    </submittedName>
</protein>
<accession>A0A2T2ZXM2</accession>
<organism evidence="2 3">
    <name type="scientific">Coniella lustricola</name>
    <dbReference type="NCBI Taxonomy" id="2025994"/>
    <lineage>
        <taxon>Eukaryota</taxon>
        <taxon>Fungi</taxon>
        <taxon>Dikarya</taxon>
        <taxon>Ascomycota</taxon>
        <taxon>Pezizomycotina</taxon>
        <taxon>Sordariomycetes</taxon>
        <taxon>Sordariomycetidae</taxon>
        <taxon>Diaporthales</taxon>
        <taxon>Schizoparmaceae</taxon>
        <taxon>Coniella</taxon>
    </lineage>
</organism>
<proteinExistence type="predicted"/>
<gene>
    <name evidence="2" type="ORF">BD289DRAFT_105953</name>
</gene>
<dbReference type="EMBL" id="KZ678579">
    <property type="protein sequence ID" value="PSR79102.1"/>
    <property type="molecule type" value="Genomic_DNA"/>
</dbReference>
<dbReference type="InParanoid" id="A0A2T2ZXM2"/>